<dbReference type="Pfam" id="PF05532">
    <property type="entry name" value="CsbD"/>
    <property type="match status" value="1"/>
</dbReference>
<dbReference type="InterPro" id="IPR008462">
    <property type="entry name" value="CsbD"/>
</dbReference>
<proteinExistence type="inferred from homology"/>
<dbReference type="InterPro" id="IPR026042">
    <property type="entry name" value="YjbJ"/>
</dbReference>
<evidence type="ECO:0000256" key="1">
    <source>
        <dbReference type="ARBA" id="ARBA00009129"/>
    </source>
</evidence>
<accession>A0A848MNQ2</accession>
<organism evidence="3 4">
    <name type="scientific">Rouxiella aceris</name>
    <dbReference type="NCBI Taxonomy" id="2703884"/>
    <lineage>
        <taxon>Bacteria</taxon>
        <taxon>Pseudomonadati</taxon>
        <taxon>Pseudomonadota</taxon>
        <taxon>Gammaproteobacteria</taxon>
        <taxon>Enterobacterales</taxon>
        <taxon>Yersiniaceae</taxon>
        <taxon>Rouxiella</taxon>
    </lineage>
</organism>
<dbReference type="SUPFAM" id="SSF69047">
    <property type="entry name" value="Hypothetical protein YjbJ"/>
    <property type="match status" value="1"/>
</dbReference>
<dbReference type="NCBIfam" id="NF007748">
    <property type="entry name" value="PRK10428.1"/>
    <property type="match status" value="1"/>
</dbReference>
<comment type="similarity">
    <text evidence="1">Belongs to the UPF0337 (CsbD) family.</text>
</comment>
<name>A0A848MNQ2_9GAMM</name>
<reference evidence="3 4" key="2">
    <citation type="submission" date="2020-06" db="EMBL/GenBank/DDBJ databases">
        <title>Polyphasic characterization of a Rahnella strain isolated from tree sap.</title>
        <authorList>
            <person name="Kim I.S."/>
        </authorList>
    </citation>
    <scope>NUCLEOTIDE SEQUENCE [LARGE SCALE GENOMIC DNA]</scope>
    <source>
        <strain evidence="3 4">SAP-1</strain>
    </source>
</reference>
<gene>
    <name evidence="3" type="ORF">GW590_16695</name>
</gene>
<protein>
    <submittedName>
        <fullName evidence="3">CsbD family protein</fullName>
    </submittedName>
</protein>
<dbReference type="InterPro" id="IPR050423">
    <property type="entry name" value="UPF0337_stress_rsp"/>
</dbReference>
<dbReference type="RefSeq" id="WP_169404399.1">
    <property type="nucleotide sequence ID" value="NZ_JAADJU010000009.1"/>
</dbReference>
<comment type="caution">
    <text evidence="3">The sequence shown here is derived from an EMBL/GenBank/DDBJ whole genome shotgun (WGS) entry which is preliminary data.</text>
</comment>
<evidence type="ECO:0000259" key="2">
    <source>
        <dbReference type="Pfam" id="PF05532"/>
    </source>
</evidence>
<keyword evidence="4" id="KW-1185">Reference proteome</keyword>
<dbReference type="Proteomes" id="UP000585363">
    <property type="component" value="Unassembled WGS sequence"/>
</dbReference>
<dbReference type="AlphaFoldDB" id="A0A848MNQ2"/>
<dbReference type="PIRSF" id="PIRSF039008">
    <property type="entry name" value="YjbJ"/>
    <property type="match status" value="1"/>
</dbReference>
<evidence type="ECO:0000313" key="4">
    <source>
        <dbReference type="Proteomes" id="UP000585363"/>
    </source>
</evidence>
<feature type="domain" description="CsbD-like" evidence="2">
    <location>
        <begin position="4"/>
        <end position="56"/>
    </location>
</feature>
<reference evidence="3 4" key="1">
    <citation type="submission" date="2020-01" db="EMBL/GenBank/DDBJ databases">
        <authorList>
            <person name="Lee S.D."/>
        </authorList>
    </citation>
    <scope>NUCLEOTIDE SEQUENCE [LARGE SCALE GENOMIC DNA]</scope>
    <source>
        <strain evidence="3 4">SAP-1</strain>
    </source>
</reference>
<sequence>MNKDQADGNWKQFKGKLKEKWGKLTDDDLTVVEGKRDQLVGKIQERYGYQKDAAEKEVKAWETDNKYHW</sequence>
<dbReference type="EMBL" id="JAADJU010000009">
    <property type="protein sequence ID" value="NMP28502.1"/>
    <property type="molecule type" value="Genomic_DNA"/>
</dbReference>
<dbReference type="Gene3D" id="1.10.1470.10">
    <property type="entry name" value="YjbJ"/>
    <property type="match status" value="1"/>
</dbReference>
<dbReference type="PANTHER" id="PTHR34977:SF1">
    <property type="entry name" value="UPF0337 PROTEIN YJBJ"/>
    <property type="match status" value="1"/>
</dbReference>
<evidence type="ECO:0000313" key="3">
    <source>
        <dbReference type="EMBL" id="NMP28502.1"/>
    </source>
</evidence>
<dbReference type="PANTHER" id="PTHR34977">
    <property type="entry name" value="UPF0337 PROTEIN YJBJ"/>
    <property type="match status" value="1"/>
</dbReference>
<dbReference type="InterPro" id="IPR036629">
    <property type="entry name" value="YjbJ_sf"/>
</dbReference>